<dbReference type="EMBL" id="KV425935">
    <property type="protein sequence ID" value="KZV97070.1"/>
    <property type="molecule type" value="Genomic_DNA"/>
</dbReference>
<keyword evidence="2" id="KW-1185">Reference proteome</keyword>
<accession>A0A165KY18</accession>
<evidence type="ECO:0000313" key="1">
    <source>
        <dbReference type="EMBL" id="KZV97070.1"/>
    </source>
</evidence>
<proteinExistence type="predicted"/>
<gene>
    <name evidence="1" type="ORF">EXIGLDRAFT_731872</name>
</gene>
<dbReference type="InParanoid" id="A0A165KY18"/>
<organism evidence="1 2">
    <name type="scientific">Exidia glandulosa HHB12029</name>
    <dbReference type="NCBI Taxonomy" id="1314781"/>
    <lineage>
        <taxon>Eukaryota</taxon>
        <taxon>Fungi</taxon>
        <taxon>Dikarya</taxon>
        <taxon>Basidiomycota</taxon>
        <taxon>Agaricomycotina</taxon>
        <taxon>Agaricomycetes</taxon>
        <taxon>Auriculariales</taxon>
        <taxon>Exidiaceae</taxon>
        <taxon>Exidia</taxon>
    </lineage>
</organism>
<reference evidence="1 2" key="1">
    <citation type="journal article" date="2016" name="Mol. Biol. Evol.">
        <title>Comparative Genomics of Early-Diverging Mushroom-Forming Fungi Provides Insights into the Origins of Lignocellulose Decay Capabilities.</title>
        <authorList>
            <person name="Nagy L.G."/>
            <person name="Riley R."/>
            <person name="Tritt A."/>
            <person name="Adam C."/>
            <person name="Daum C."/>
            <person name="Floudas D."/>
            <person name="Sun H."/>
            <person name="Yadav J.S."/>
            <person name="Pangilinan J."/>
            <person name="Larsson K.H."/>
            <person name="Matsuura K."/>
            <person name="Barry K."/>
            <person name="Labutti K."/>
            <person name="Kuo R."/>
            <person name="Ohm R.A."/>
            <person name="Bhattacharya S.S."/>
            <person name="Shirouzu T."/>
            <person name="Yoshinaga Y."/>
            <person name="Martin F.M."/>
            <person name="Grigoriev I.V."/>
            <person name="Hibbett D.S."/>
        </authorList>
    </citation>
    <scope>NUCLEOTIDE SEQUENCE [LARGE SCALE GENOMIC DNA]</scope>
    <source>
        <strain evidence="1 2">HHB12029</strain>
    </source>
</reference>
<name>A0A165KY18_EXIGL</name>
<sequence>MRTRPNRRASRSWSPETVALVLRHHFRVSDDRFNAMDLDAFAKRQRDAGLTQGTVWNPWQLLLVCKAWRAVGEPILYETVVVRSLAQAHTLMDAFRANPTLGGYVRRLRMEGAYGVAGSQIIHFVAATVSDLWLNVIGVSSDMVLIKPQGTALSWLNPRTVTIFNRRDDLHEISYTMRKFLAKAIPHWSHLRHVTYSFEEGLDKVHGLYDAVGKSTVESIEVPLDSWGPFRTSLDKVLLAPNLRKLICHKALSEDIVSILATTAVTVEHRLQLASSDVPFSRQFPAEMLDMVLGFAVLATEPRAQPWFDRETARQLLTVSSQVKDFTLAHICRRPCFRSATELAKFNTMLVSRPDLAQRLVAVDLAFAPPAPNPRHGYYSPHSPNDVAGAIALNFLATRAPNLRVVKTLPSLSTSLDNLEGLLPLPQWAVDIVARLQDLEVLDGVTLGTEQEVVTSVTLARMTKLRRLVNTSWPRPPLLQDVAPMSGVFSELRELEIRYSSLNNLQSSDIWPVLTEMDLPMLTYFGYHTIELHKSMAFFKKHGAKLNRLAFRIYSNTEEELSLASWCSNVTQVEVWDPTITDMDVLPSVLRLTLNVPELAKFKKTLSYTLKEDLAEPGKPCPLPNLREVLNQRLPDWKNVEWQNFSDELREKGTLLLNRDEHAWRPRLRHPDVDDDETETTRRTTFSDYRRARTAALHYIDAANDYHDDVVDDYSEDEDDFSENDYFGY</sequence>
<protein>
    <submittedName>
        <fullName evidence="1">Uncharacterized protein</fullName>
    </submittedName>
</protein>
<dbReference type="Proteomes" id="UP000077266">
    <property type="component" value="Unassembled WGS sequence"/>
</dbReference>
<dbReference type="AlphaFoldDB" id="A0A165KY18"/>
<dbReference type="OrthoDB" id="2786563at2759"/>
<evidence type="ECO:0000313" key="2">
    <source>
        <dbReference type="Proteomes" id="UP000077266"/>
    </source>
</evidence>